<dbReference type="PROSITE" id="PS51350">
    <property type="entry name" value="PTS_HPR_DOM"/>
    <property type="match status" value="1"/>
</dbReference>
<evidence type="ECO:0000313" key="2">
    <source>
        <dbReference type="EMBL" id="KAH3782742.1"/>
    </source>
</evidence>
<gene>
    <name evidence="2" type="ORF">DPMN_160661</name>
</gene>
<comment type="caution">
    <text evidence="2">The sequence shown here is derived from an EMBL/GenBank/DDBJ whole genome shotgun (WGS) entry which is preliminary data.</text>
</comment>
<dbReference type="AlphaFoldDB" id="A0A9D4ELY4"/>
<organism evidence="2 3">
    <name type="scientific">Dreissena polymorpha</name>
    <name type="common">Zebra mussel</name>
    <name type="synonym">Mytilus polymorpha</name>
    <dbReference type="NCBI Taxonomy" id="45954"/>
    <lineage>
        <taxon>Eukaryota</taxon>
        <taxon>Metazoa</taxon>
        <taxon>Spiralia</taxon>
        <taxon>Lophotrochozoa</taxon>
        <taxon>Mollusca</taxon>
        <taxon>Bivalvia</taxon>
        <taxon>Autobranchia</taxon>
        <taxon>Heteroconchia</taxon>
        <taxon>Euheterodonta</taxon>
        <taxon>Imparidentia</taxon>
        <taxon>Neoheterodontei</taxon>
        <taxon>Myida</taxon>
        <taxon>Dreissenoidea</taxon>
        <taxon>Dreissenidae</taxon>
        <taxon>Dreissena</taxon>
    </lineage>
</organism>
<dbReference type="InterPro" id="IPR000032">
    <property type="entry name" value="HPr-like"/>
</dbReference>
<reference evidence="2" key="2">
    <citation type="submission" date="2020-11" db="EMBL/GenBank/DDBJ databases">
        <authorList>
            <person name="McCartney M.A."/>
            <person name="Auch B."/>
            <person name="Kono T."/>
            <person name="Mallez S."/>
            <person name="Becker A."/>
            <person name="Gohl D.M."/>
            <person name="Silverstein K.A.T."/>
            <person name="Koren S."/>
            <person name="Bechman K.B."/>
            <person name="Herman A."/>
            <person name="Abrahante J.E."/>
            <person name="Garbe J."/>
        </authorList>
    </citation>
    <scope>NUCLEOTIDE SEQUENCE</scope>
    <source>
        <strain evidence="2">Duluth1</strain>
        <tissue evidence="2">Whole animal</tissue>
    </source>
</reference>
<reference evidence="2" key="1">
    <citation type="journal article" date="2019" name="bioRxiv">
        <title>The Genome of the Zebra Mussel, Dreissena polymorpha: A Resource for Invasive Species Research.</title>
        <authorList>
            <person name="McCartney M.A."/>
            <person name="Auch B."/>
            <person name="Kono T."/>
            <person name="Mallez S."/>
            <person name="Zhang Y."/>
            <person name="Obille A."/>
            <person name="Becker A."/>
            <person name="Abrahante J.E."/>
            <person name="Garbe J."/>
            <person name="Badalamenti J.P."/>
            <person name="Herman A."/>
            <person name="Mangelson H."/>
            <person name="Liachko I."/>
            <person name="Sullivan S."/>
            <person name="Sone E.D."/>
            <person name="Koren S."/>
            <person name="Silverstein K.A.T."/>
            <person name="Beckman K.B."/>
            <person name="Gohl D.M."/>
        </authorList>
    </citation>
    <scope>NUCLEOTIDE SEQUENCE</scope>
    <source>
        <strain evidence="2">Duluth1</strain>
        <tissue evidence="2">Whole animal</tissue>
    </source>
</reference>
<feature type="domain" description="HPr" evidence="1">
    <location>
        <begin position="9"/>
        <end position="100"/>
    </location>
</feature>
<accession>A0A9D4ELY4</accession>
<evidence type="ECO:0000313" key="3">
    <source>
        <dbReference type="Proteomes" id="UP000828390"/>
    </source>
</evidence>
<dbReference type="Proteomes" id="UP000828390">
    <property type="component" value="Unassembled WGS sequence"/>
</dbReference>
<proteinExistence type="predicted"/>
<keyword evidence="3" id="KW-1185">Reference proteome</keyword>
<evidence type="ECO:0000259" key="1">
    <source>
        <dbReference type="PROSITE" id="PS51350"/>
    </source>
</evidence>
<sequence length="100" mass="11639">MFTDITTNMQSKYIRIASYENGFYSRPADDIAQFVSGFNSGLRDFLAAYTPKDHVRRNRLSYLCIMSETSKQKLDSSRKPHRQSEETLYVRYGVQPKSPM</sequence>
<protein>
    <recommendedName>
        <fullName evidence="1">HPr domain-containing protein</fullName>
    </recommendedName>
</protein>
<dbReference type="EMBL" id="JAIWYP010000008">
    <property type="protein sequence ID" value="KAH3782742.1"/>
    <property type="molecule type" value="Genomic_DNA"/>
</dbReference>
<name>A0A9D4ELY4_DREPO</name>